<dbReference type="AlphaFoldDB" id="A0AAD4WDL4"/>
<evidence type="ECO:0000313" key="2">
    <source>
        <dbReference type="EMBL" id="KAI5341600.1"/>
    </source>
</evidence>
<feature type="compositionally biased region" description="Low complexity" evidence="1">
    <location>
        <begin position="38"/>
        <end position="53"/>
    </location>
</feature>
<accession>A0AAD4WDL4</accession>
<keyword evidence="3" id="KW-1185">Reference proteome</keyword>
<organism evidence="2 3">
    <name type="scientific">Prunus dulcis</name>
    <name type="common">Almond</name>
    <name type="synonym">Amygdalus dulcis</name>
    <dbReference type="NCBI Taxonomy" id="3755"/>
    <lineage>
        <taxon>Eukaryota</taxon>
        <taxon>Viridiplantae</taxon>
        <taxon>Streptophyta</taxon>
        <taxon>Embryophyta</taxon>
        <taxon>Tracheophyta</taxon>
        <taxon>Spermatophyta</taxon>
        <taxon>Magnoliopsida</taxon>
        <taxon>eudicotyledons</taxon>
        <taxon>Gunneridae</taxon>
        <taxon>Pentapetalae</taxon>
        <taxon>rosids</taxon>
        <taxon>fabids</taxon>
        <taxon>Rosales</taxon>
        <taxon>Rosaceae</taxon>
        <taxon>Amygdaloideae</taxon>
        <taxon>Amygdaleae</taxon>
        <taxon>Prunus</taxon>
    </lineage>
</organism>
<feature type="compositionally biased region" description="Polar residues" evidence="1">
    <location>
        <begin position="23"/>
        <end position="37"/>
    </location>
</feature>
<dbReference type="Proteomes" id="UP001054821">
    <property type="component" value="Chromosome 2"/>
</dbReference>
<gene>
    <name evidence="2" type="ORF">L3X38_009475</name>
</gene>
<feature type="compositionally biased region" description="Pro residues" evidence="1">
    <location>
        <begin position="54"/>
        <end position="65"/>
    </location>
</feature>
<dbReference type="EMBL" id="JAJFAZ020000002">
    <property type="protein sequence ID" value="KAI5341600.1"/>
    <property type="molecule type" value="Genomic_DNA"/>
</dbReference>
<protein>
    <submittedName>
        <fullName evidence="2">Uncharacterized protein</fullName>
    </submittedName>
</protein>
<feature type="region of interest" description="Disordered" evidence="1">
    <location>
        <begin position="16"/>
        <end position="77"/>
    </location>
</feature>
<sequence>MPSVLPLSILEFEPSDHAAASAPTPTLNPITETTPSLSPFTTHSSPISHTSSLPPIPSSYPPSIPTPSNSTPLPPLHRMPPGYLSDYHCYQSQVDLPSSTPVQHGTRYPLSHYLSYGKFSIKHQSFLASITTIVEPNTFDEATKYPEWRKAMQSELAALEANHTSWPCLLIKKPLAASGSNGTIE</sequence>
<reference evidence="2 3" key="1">
    <citation type="journal article" date="2022" name="G3 (Bethesda)">
        <title>Whole-genome sequence and methylome profiling of the almond [Prunus dulcis (Mill.) D.A. Webb] cultivar 'Nonpareil'.</title>
        <authorList>
            <person name="D'Amico-Willman K.M."/>
            <person name="Ouma W.Z."/>
            <person name="Meulia T."/>
            <person name="Sideli G.M."/>
            <person name="Gradziel T.M."/>
            <person name="Fresnedo-Ramirez J."/>
        </authorList>
    </citation>
    <scope>NUCLEOTIDE SEQUENCE [LARGE SCALE GENOMIC DNA]</scope>
    <source>
        <strain evidence="2">Clone GOH B32 T37-40</strain>
    </source>
</reference>
<comment type="caution">
    <text evidence="2">The sequence shown here is derived from an EMBL/GenBank/DDBJ whole genome shotgun (WGS) entry which is preliminary data.</text>
</comment>
<evidence type="ECO:0000256" key="1">
    <source>
        <dbReference type="SAM" id="MobiDB-lite"/>
    </source>
</evidence>
<name>A0AAD4WDL4_PRUDU</name>
<evidence type="ECO:0000313" key="3">
    <source>
        <dbReference type="Proteomes" id="UP001054821"/>
    </source>
</evidence>
<proteinExistence type="predicted"/>